<keyword evidence="3" id="KW-0233">DNA recombination</keyword>
<dbReference type="GO" id="GO:0006310">
    <property type="term" value="P:DNA recombination"/>
    <property type="evidence" value="ECO:0007669"/>
    <property type="project" value="UniProtKB-KW"/>
</dbReference>
<organism evidence="7 8">
    <name type="scientific">Candidatus Dojkabacteria bacterium CG_4_10_14_0_2_um_filter_Dojkabacteria_WS6_41_15</name>
    <dbReference type="NCBI Taxonomy" id="2014249"/>
    <lineage>
        <taxon>Bacteria</taxon>
        <taxon>Candidatus Dojkabacteria</taxon>
    </lineage>
</organism>
<evidence type="ECO:0000256" key="4">
    <source>
        <dbReference type="PROSITE-ProRule" id="PRU01248"/>
    </source>
</evidence>
<gene>
    <name evidence="7" type="ORF">COX64_03950</name>
</gene>
<evidence type="ECO:0000256" key="1">
    <source>
        <dbReference type="ARBA" id="ARBA00022908"/>
    </source>
</evidence>
<dbReference type="InterPro" id="IPR004107">
    <property type="entry name" value="Integrase_SAM-like_N"/>
</dbReference>
<name>A0A2M7W153_9BACT</name>
<dbReference type="CDD" id="cd00796">
    <property type="entry name" value="INT_Rci_Hp1_C"/>
    <property type="match status" value="1"/>
</dbReference>
<dbReference type="InterPro" id="IPR050090">
    <property type="entry name" value="Tyrosine_recombinase_XerCD"/>
</dbReference>
<feature type="domain" description="Core-binding (CB)" evidence="6">
    <location>
        <begin position="2"/>
        <end position="88"/>
    </location>
</feature>
<dbReference type="InterPro" id="IPR011010">
    <property type="entry name" value="DNA_brk_join_enz"/>
</dbReference>
<dbReference type="AlphaFoldDB" id="A0A2M7W153"/>
<reference evidence="8" key="1">
    <citation type="submission" date="2017-09" db="EMBL/GenBank/DDBJ databases">
        <title>Depth-based differentiation of microbial function through sediment-hosted aquifers and enrichment of novel symbionts in the deep terrestrial subsurface.</title>
        <authorList>
            <person name="Probst A.J."/>
            <person name="Ladd B."/>
            <person name="Jarett J.K."/>
            <person name="Geller-Mcgrath D.E."/>
            <person name="Sieber C.M.K."/>
            <person name="Emerson J.B."/>
            <person name="Anantharaman K."/>
            <person name="Thomas B.C."/>
            <person name="Malmstrom R."/>
            <person name="Stieglmeier M."/>
            <person name="Klingl A."/>
            <person name="Woyke T."/>
            <person name="Ryan C.M."/>
            <person name="Banfield J.F."/>
        </authorList>
    </citation>
    <scope>NUCLEOTIDE SEQUENCE [LARGE SCALE GENOMIC DNA]</scope>
</reference>
<dbReference type="GO" id="GO:0003677">
    <property type="term" value="F:DNA binding"/>
    <property type="evidence" value="ECO:0007669"/>
    <property type="project" value="UniProtKB-UniRule"/>
</dbReference>
<dbReference type="Pfam" id="PF02899">
    <property type="entry name" value="Phage_int_SAM_1"/>
    <property type="match status" value="1"/>
</dbReference>
<dbReference type="PROSITE" id="PS51900">
    <property type="entry name" value="CB"/>
    <property type="match status" value="1"/>
</dbReference>
<evidence type="ECO:0000313" key="8">
    <source>
        <dbReference type="Proteomes" id="UP000228952"/>
    </source>
</evidence>
<comment type="caution">
    <text evidence="7">The sequence shown here is derived from an EMBL/GenBank/DDBJ whole genome shotgun (WGS) entry which is preliminary data.</text>
</comment>
<dbReference type="InterPro" id="IPR002104">
    <property type="entry name" value="Integrase_catalytic"/>
</dbReference>
<accession>A0A2M7W153</accession>
<dbReference type="PROSITE" id="PS51898">
    <property type="entry name" value="TYR_RECOMBINASE"/>
    <property type="match status" value="1"/>
</dbReference>
<dbReference type="Gene3D" id="1.10.150.130">
    <property type="match status" value="1"/>
</dbReference>
<dbReference type="InterPro" id="IPR010998">
    <property type="entry name" value="Integrase_recombinase_N"/>
</dbReference>
<protein>
    <recommendedName>
        <fullName evidence="9">Integrase</fullName>
    </recommendedName>
</protein>
<dbReference type="Pfam" id="PF00589">
    <property type="entry name" value="Phage_integrase"/>
    <property type="match status" value="1"/>
</dbReference>
<dbReference type="EMBL" id="PFQB01000100">
    <property type="protein sequence ID" value="PJA12898.1"/>
    <property type="molecule type" value="Genomic_DNA"/>
</dbReference>
<dbReference type="Gene3D" id="1.10.443.10">
    <property type="entry name" value="Intergrase catalytic core"/>
    <property type="match status" value="2"/>
</dbReference>
<evidence type="ECO:0000259" key="5">
    <source>
        <dbReference type="PROSITE" id="PS51898"/>
    </source>
</evidence>
<evidence type="ECO:0000313" key="7">
    <source>
        <dbReference type="EMBL" id="PJA12898.1"/>
    </source>
</evidence>
<feature type="domain" description="Tyr recombinase" evidence="5">
    <location>
        <begin position="111"/>
        <end position="292"/>
    </location>
</feature>
<evidence type="ECO:0000259" key="6">
    <source>
        <dbReference type="PROSITE" id="PS51900"/>
    </source>
</evidence>
<dbReference type="GO" id="GO:0015074">
    <property type="term" value="P:DNA integration"/>
    <property type="evidence" value="ECO:0007669"/>
    <property type="project" value="UniProtKB-KW"/>
</dbReference>
<dbReference type="PANTHER" id="PTHR30349:SF81">
    <property type="entry name" value="TYROSINE RECOMBINASE XERC"/>
    <property type="match status" value="1"/>
</dbReference>
<evidence type="ECO:0008006" key="9">
    <source>
        <dbReference type="Google" id="ProtNLM"/>
    </source>
</evidence>
<keyword evidence="2 4" id="KW-0238">DNA-binding</keyword>
<dbReference type="SUPFAM" id="SSF56349">
    <property type="entry name" value="DNA breaking-rejoining enzymes"/>
    <property type="match status" value="1"/>
</dbReference>
<proteinExistence type="predicted"/>
<evidence type="ECO:0000256" key="2">
    <source>
        <dbReference type="ARBA" id="ARBA00023125"/>
    </source>
</evidence>
<sequence length="294" mass="33340">MALAGELIEKFIEYLKEKGKSNSTLIAYKKDIEQVLEFLAAKGITASEAVTTEDLRAFLQYVQVDKGFNLKTVSRKINSIRTFFKYLREQGIITTDKDPSLRLTHPKIEAHLPRTLNKIEYRALRDASRVDVRLYTMVELLLQTGLRIGELQRLSTEDIRVTPLGHRYLHIQTFGSHAMRNVPLNETAYQSIQDYLRMRPTTAVGVKSIFITKSGNAIPIRNMRSAIKRAFSRAGIKNATVNDIRNTFIAHHLANGVNVLTVAKIVGHKRISTTEKYLDVVKATEEAKDSLKEL</sequence>
<evidence type="ECO:0000256" key="3">
    <source>
        <dbReference type="ARBA" id="ARBA00023172"/>
    </source>
</evidence>
<dbReference type="PANTHER" id="PTHR30349">
    <property type="entry name" value="PHAGE INTEGRASE-RELATED"/>
    <property type="match status" value="1"/>
</dbReference>
<dbReference type="InterPro" id="IPR013762">
    <property type="entry name" value="Integrase-like_cat_sf"/>
</dbReference>
<dbReference type="Proteomes" id="UP000228952">
    <property type="component" value="Unassembled WGS sequence"/>
</dbReference>
<keyword evidence="1" id="KW-0229">DNA integration</keyword>
<dbReference type="InterPro" id="IPR044068">
    <property type="entry name" value="CB"/>
</dbReference>